<geneLocation type="mitochondrion" evidence="1"/>
<dbReference type="AlphaFoldDB" id="A0A3P3YP29"/>
<dbReference type="EMBL" id="OVEO01000020">
    <property type="protein sequence ID" value="SPR01972.1"/>
    <property type="molecule type" value="Genomic_DNA"/>
</dbReference>
<gene>
    <name evidence="1" type="ORF">PLBR_LOCUS9187</name>
</gene>
<accession>A0A3P3YP29</accession>
<sequence length="521" mass="56470">MPAWSTSRTHRRSLRALPHAIVIFATMSIDRARRYSQGSITCCIVNTTGRLVVEYLPVPLDPWVVQLNQRSSTMMLSVPAFAAIISTSVSFALTIRSEGGQLRTLASYGFASGNTTFNVSASPWPGIAQHPSMISAEARGRIVFVEVTTVTVNVANWANACDSNGCVGLVFYARPSSLLRTVLLLLAWSYWVPNPGAISTLPVCTVVDELGTVVPSDLVTMTADMSETERNPAAVALMLPSTIAFYGFVAVVYALLSMLYFGKLLQFVVNENGRLRKPPLPAAMTLCFFMLGYAVHSIRACNLAWSHEQGFSYPVLILFRYADCPLIAAGRTALALISTGLLEQQVKKRWVTTSVRFGFAVGLFATVGIFAIVGIATVTQVLPMGIVALYLIFLSHSIVYTVKQGISVLYVVRGLTSRRRQVGHADGAQTTGRKVAARLCATWTVATITLASHVVVLAVQNTSPLNFLIAFGISQVVGLISGSALLTTFHPKPSAVDRYMALCAWKRNVRPNVHLPRIVPV</sequence>
<keyword evidence="1" id="KW-0496">Mitochondrion</keyword>
<evidence type="ECO:0000313" key="1">
    <source>
        <dbReference type="EMBL" id="SPR01972.1"/>
    </source>
</evidence>
<dbReference type="Proteomes" id="UP000290189">
    <property type="component" value="Unassembled WGS sequence"/>
</dbReference>
<reference evidence="1 2" key="1">
    <citation type="submission" date="2018-03" db="EMBL/GenBank/DDBJ databases">
        <authorList>
            <person name="Fogelqvist J."/>
        </authorList>
    </citation>
    <scope>NUCLEOTIDE SEQUENCE [LARGE SCALE GENOMIC DNA]</scope>
</reference>
<evidence type="ECO:0000313" key="2">
    <source>
        <dbReference type="Proteomes" id="UP000290189"/>
    </source>
</evidence>
<protein>
    <submittedName>
        <fullName evidence="1">Uncharacterized protein</fullName>
    </submittedName>
</protein>
<organism evidence="1 2">
    <name type="scientific">Plasmodiophora brassicae</name>
    <name type="common">Clubroot disease agent</name>
    <dbReference type="NCBI Taxonomy" id="37360"/>
    <lineage>
        <taxon>Eukaryota</taxon>
        <taxon>Sar</taxon>
        <taxon>Rhizaria</taxon>
        <taxon>Endomyxa</taxon>
        <taxon>Phytomyxea</taxon>
        <taxon>Plasmodiophorida</taxon>
        <taxon>Plasmodiophoridae</taxon>
        <taxon>Plasmodiophora</taxon>
    </lineage>
</organism>
<proteinExistence type="predicted"/>
<name>A0A3P3YP29_PLABS</name>